<feature type="domain" description="Helicase C-terminal" evidence="15">
    <location>
        <begin position="819"/>
        <end position="976"/>
    </location>
</feature>
<feature type="domain" description="Helicase ATP-binding" evidence="14">
    <location>
        <begin position="454"/>
        <end position="626"/>
    </location>
</feature>
<dbReference type="SMART" id="SM00487">
    <property type="entry name" value="DEXDc"/>
    <property type="match status" value="1"/>
</dbReference>
<evidence type="ECO:0000256" key="12">
    <source>
        <dbReference type="ARBA" id="ARBA00069890"/>
    </source>
</evidence>
<feature type="region of interest" description="Disordered" evidence="13">
    <location>
        <begin position="157"/>
        <end position="216"/>
    </location>
</feature>
<comment type="similarity">
    <text evidence="2">Belongs to the SNF2/RAD54 helicase family.</text>
</comment>
<evidence type="ECO:0000256" key="8">
    <source>
        <dbReference type="ARBA" id="ARBA00022853"/>
    </source>
</evidence>
<comment type="function">
    <text evidence="11">DNA helicase that possesses intrinsic ATP-dependent nucleosome-remodeling activity and is both required for DNA repair and heterochromatin organization. Promotes DNA end resection of double-strand breaks (DSBs) following DNA damage: probably acts by weakening histone DNA interactions in nucleosomes flanking DSBs.</text>
</comment>
<evidence type="ECO:0000256" key="4">
    <source>
        <dbReference type="ARBA" id="ARBA00022741"/>
    </source>
</evidence>
<feature type="compositionally biased region" description="Low complexity" evidence="13">
    <location>
        <begin position="988"/>
        <end position="1003"/>
    </location>
</feature>
<dbReference type="GO" id="GO:0003678">
    <property type="term" value="F:DNA helicase activity"/>
    <property type="evidence" value="ECO:0007669"/>
    <property type="project" value="UniProtKB-EC"/>
</dbReference>
<dbReference type="SUPFAM" id="SSF52540">
    <property type="entry name" value="P-loop containing nucleoside triphosphate hydrolases"/>
    <property type="match status" value="2"/>
</dbReference>
<dbReference type="PROSITE" id="PS51192">
    <property type="entry name" value="HELICASE_ATP_BIND_1"/>
    <property type="match status" value="1"/>
</dbReference>
<dbReference type="InterPro" id="IPR027417">
    <property type="entry name" value="P-loop_NTPase"/>
</dbReference>
<dbReference type="AlphaFoldDB" id="A0AAV7XK31"/>
<accession>A0AAV7XK31</accession>
<dbReference type="InterPro" id="IPR038718">
    <property type="entry name" value="SNF2-like_sf"/>
</dbReference>
<feature type="compositionally biased region" description="Basic and acidic residues" evidence="13">
    <location>
        <begin position="961"/>
        <end position="975"/>
    </location>
</feature>
<feature type="compositionally biased region" description="Low complexity" evidence="13">
    <location>
        <begin position="128"/>
        <end position="139"/>
    </location>
</feature>
<dbReference type="GO" id="GO:0005694">
    <property type="term" value="C:chromosome"/>
    <property type="evidence" value="ECO:0007669"/>
    <property type="project" value="UniProtKB-ARBA"/>
</dbReference>
<dbReference type="CDD" id="cd18793">
    <property type="entry name" value="SF2_C_SNF"/>
    <property type="match status" value="1"/>
</dbReference>
<keyword evidence="17" id="KW-1185">Reference proteome</keyword>
<dbReference type="GO" id="GO:0016787">
    <property type="term" value="F:hydrolase activity"/>
    <property type="evidence" value="ECO:0007669"/>
    <property type="project" value="UniProtKB-KW"/>
</dbReference>
<evidence type="ECO:0000259" key="15">
    <source>
        <dbReference type="PROSITE" id="PS51194"/>
    </source>
</evidence>
<comment type="subcellular location">
    <subcellularLocation>
        <location evidence="1">Nucleus</location>
    </subcellularLocation>
</comment>
<dbReference type="EMBL" id="JAPTSV010000008">
    <property type="protein sequence ID" value="KAJ1524935.1"/>
    <property type="molecule type" value="Genomic_DNA"/>
</dbReference>
<keyword evidence="10" id="KW-0539">Nucleus</keyword>
<sequence>MPISSKRGRCAQNSKYLDELHWPPPYFRAQYFFVSLNYAVKLAENIKASFVISTYNIRIPACIRMAEIASDTSASGVSNMILENLRKFRYQKKSLLGENGSVSSPGESESKDLPETDASTPGKDKCVNDSSNDKTSNNTKLSTLSISLLSKLKSAQENSSLKTSSNGVAPDDSPPDSPVKVTKRKALVISSDEDESPKPSGIRKKRKSADVDEEGRTNVENALKFLHECFPGKDILLLQDALLRAEWDVEKAKIDLAARSSDISPSVSTSGASNGGSKKKINGSNKKKKKMEIDSCDEDNETDEDDDGRGFKKKKVYDSDADSDEEISDEMTGDRQKVFEFLSQADVAELQQMHSFSKKKAEAIVDCRPFQGWKDMLEKFQNKSGLGGELLNSAQDFLHTRDVAASLIKKCGKLASKMEEAVTAGLSKVKSQPSIMSESLKLSDYQLVGLNWLLVMNSHQVNGILADEMGLGKTVQIIAFLSYLKEKKLSLPGKPHLVVVPSSTLENWQNEFARWSPTLNISVYYGSQDDRKYQRIQWSKHGFDDIEVVLTTYNMVTSCPEERRMFRVIPLHYAIFDEAHMLKNMYTRRYENLVKVNAPNRVLLTGTPLQNNLLELMSLLVFVMPKMFRGKAETLKVLFTKTSKQENSSESEVSLPNFELAQIAKAKHIMKPFVLRRLKKDVLKDLPKKTEQIIRCSMTKDQEKKYNDLIAMFSKQAGKELADEQSEPSESGMAMYMKLRRMANHPLLLRHHFKEDTIREMAKRLQTDEMYKDTVFDYILDDLYFLSDFELHTLCLEYKTCYNFRLPPSVMGESGKLEEIDRLLPNLRDEGHRVLIFSQFVIVLDVLEAHFKNKNYKFLRLDGNTPVAIRQELIDEFNKDSSILIFMLSTRAGGMGINLTSADTVIIHDVDPNPHNDKQAEDRCHRIGQTRPVTVLRLVSKGTIEENIMSLAQEKLLLEKEVSSHEENEQSEKKNMARLLKQALGLDKNSPSTSKTPTKSGTK</sequence>
<dbReference type="GO" id="GO:0005524">
    <property type="term" value="F:ATP binding"/>
    <property type="evidence" value="ECO:0007669"/>
    <property type="project" value="UniProtKB-KW"/>
</dbReference>
<feature type="region of interest" description="Disordered" evidence="13">
    <location>
        <begin position="97"/>
        <end position="139"/>
    </location>
</feature>
<feature type="region of interest" description="Disordered" evidence="13">
    <location>
        <begin position="260"/>
        <end position="332"/>
    </location>
</feature>
<evidence type="ECO:0000256" key="1">
    <source>
        <dbReference type="ARBA" id="ARBA00004123"/>
    </source>
</evidence>
<dbReference type="PANTHER" id="PTHR10799">
    <property type="entry name" value="SNF2/RAD54 HELICASE FAMILY"/>
    <property type="match status" value="1"/>
</dbReference>
<dbReference type="EC" id="3.6.4.12" evidence="3"/>
<evidence type="ECO:0000256" key="7">
    <source>
        <dbReference type="ARBA" id="ARBA00022840"/>
    </source>
</evidence>
<dbReference type="GO" id="GO:0003677">
    <property type="term" value="F:DNA binding"/>
    <property type="evidence" value="ECO:0007669"/>
    <property type="project" value="UniProtKB-KW"/>
</dbReference>
<name>A0AAV7XK31_9NEOP</name>
<evidence type="ECO:0000256" key="10">
    <source>
        <dbReference type="ARBA" id="ARBA00023242"/>
    </source>
</evidence>
<dbReference type="InterPro" id="IPR001650">
    <property type="entry name" value="Helicase_C-like"/>
</dbReference>
<dbReference type="SMART" id="SM00490">
    <property type="entry name" value="HELICc"/>
    <property type="match status" value="1"/>
</dbReference>
<feature type="compositionally biased region" description="Polar residues" evidence="13">
    <location>
        <begin position="157"/>
        <end position="167"/>
    </location>
</feature>
<evidence type="ECO:0000256" key="9">
    <source>
        <dbReference type="ARBA" id="ARBA00023125"/>
    </source>
</evidence>
<dbReference type="Pfam" id="PF00271">
    <property type="entry name" value="Helicase_C"/>
    <property type="match status" value="1"/>
</dbReference>
<feature type="region of interest" description="Disordered" evidence="13">
    <location>
        <begin position="961"/>
        <end position="1003"/>
    </location>
</feature>
<dbReference type="CDD" id="cd14279">
    <property type="entry name" value="CUE"/>
    <property type="match status" value="1"/>
</dbReference>
<evidence type="ECO:0000313" key="17">
    <source>
        <dbReference type="Proteomes" id="UP001075354"/>
    </source>
</evidence>
<reference evidence="16" key="1">
    <citation type="submission" date="2022-12" db="EMBL/GenBank/DDBJ databases">
        <title>Chromosome-level genome assembly of the bean flower thrips Megalurothrips usitatus.</title>
        <authorList>
            <person name="Ma L."/>
            <person name="Liu Q."/>
            <person name="Li H."/>
            <person name="Cai W."/>
        </authorList>
    </citation>
    <scope>NUCLEOTIDE SEQUENCE</scope>
    <source>
        <strain evidence="16">Cailab_2022a</strain>
    </source>
</reference>
<dbReference type="Proteomes" id="UP001075354">
    <property type="component" value="Chromosome 8"/>
</dbReference>
<evidence type="ECO:0000256" key="13">
    <source>
        <dbReference type="SAM" id="MobiDB-lite"/>
    </source>
</evidence>
<evidence type="ECO:0000256" key="2">
    <source>
        <dbReference type="ARBA" id="ARBA00007025"/>
    </source>
</evidence>
<comment type="caution">
    <text evidence="16">The sequence shown here is derived from an EMBL/GenBank/DDBJ whole genome shotgun (WGS) entry which is preliminary data.</text>
</comment>
<keyword evidence="4" id="KW-0547">Nucleotide-binding</keyword>
<evidence type="ECO:0000256" key="5">
    <source>
        <dbReference type="ARBA" id="ARBA00022801"/>
    </source>
</evidence>
<organism evidence="16 17">
    <name type="scientific">Megalurothrips usitatus</name>
    <name type="common">bean blossom thrips</name>
    <dbReference type="NCBI Taxonomy" id="439358"/>
    <lineage>
        <taxon>Eukaryota</taxon>
        <taxon>Metazoa</taxon>
        <taxon>Ecdysozoa</taxon>
        <taxon>Arthropoda</taxon>
        <taxon>Hexapoda</taxon>
        <taxon>Insecta</taxon>
        <taxon>Pterygota</taxon>
        <taxon>Neoptera</taxon>
        <taxon>Paraneoptera</taxon>
        <taxon>Thysanoptera</taxon>
        <taxon>Terebrantia</taxon>
        <taxon>Thripoidea</taxon>
        <taxon>Thripidae</taxon>
        <taxon>Megalurothrips</taxon>
    </lineage>
</organism>
<dbReference type="Pfam" id="PF00176">
    <property type="entry name" value="SNF2-rel_dom"/>
    <property type="match status" value="1"/>
</dbReference>
<dbReference type="GO" id="GO:0005634">
    <property type="term" value="C:nucleus"/>
    <property type="evidence" value="ECO:0007669"/>
    <property type="project" value="UniProtKB-SubCell"/>
</dbReference>
<feature type="compositionally biased region" description="Acidic residues" evidence="13">
    <location>
        <begin position="294"/>
        <end position="307"/>
    </location>
</feature>
<dbReference type="PROSITE" id="PS51194">
    <property type="entry name" value="HELICASE_CTER"/>
    <property type="match status" value="1"/>
</dbReference>
<dbReference type="Gene3D" id="3.40.50.10810">
    <property type="entry name" value="Tandem AAA-ATPase domain"/>
    <property type="match status" value="1"/>
</dbReference>
<evidence type="ECO:0000256" key="3">
    <source>
        <dbReference type="ARBA" id="ARBA00012551"/>
    </source>
</evidence>
<evidence type="ECO:0000259" key="14">
    <source>
        <dbReference type="PROSITE" id="PS51192"/>
    </source>
</evidence>
<keyword evidence="6" id="KW-0347">Helicase</keyword>
<dbReference type="Gene3D" id="3.40.50.300">
    <property type="entry name" value="P-loop containing nucleotide triphosphate hydrolases"/>
    <property type="match status" value="1"/>
</dbReference>
<feature type="compositionally biased region" description="Acidic residues" evidence="13">
    <location>
        <begin position="319"/>
        <end position="331"/>
    </location>
</feature>
<keyword evidence="7" id="KW-0067">ATP-binding</keyword>
<protein>
    <recommendedName>
        <fullName evidence="12">SWI/SNF-related matrix-associated actin-dependent regulator of chromatin subfamily A containing DEAD/H box 1 homolog</fullName>
        <ecNumber evidence="3">3.6.4.12</ecNumber>
    </recommendedName>
</protein>
<dbReference type="GO" id="GO:0006325">
    <property type="term" value="P:chromatin organization"/>
    <property type="evidence" value="ECO:0007669"/>
    <property type="project" value="UniProtKB-KW"/>
</dbReference>
<gene>
    <name evidence="16" type="ORF">ONE63_009793</name>
</gene>
<dbReference type="FunFam" id="3.40.50.10810:FF:000014">
    <property type="entry name" value="SWI/SNF-related matrix-associated actin-dependent regulator of chromatin subfamily A containing DEAD/H box 1"/>
    <property type="match status" value="1"/>
</dbReference>
<keyword evidence="5" id="KW-0378">Hydrolase</keyword>
<keyword evidence="8" id="KW-0156">Chromatin regulator</keyword>
<evidence type="ECO:0000256" key="6">
    <source>
        <dbReference type="ARBA" id="ARBA00022806"/>
    </source>
</evidence>
<keyword evidence="9" id="KW-0238">DNA-binding</keyword>
<evidence type="ECO:0000313" key="16">
    <source>
        <dbReference type="EMBL" id="KAJ1524935.1"/>
    </source>
</evidence>
<dbReference type="SUPFAM" id="SSF81585">
    <property type="entry name" value="PsbU/PolX domain-like"/>
    <property type="match status" value="1"/>
</dbReference>
<feature type="compositionally biased region" description="Basic residues" evidence="13">
    <location>
        <begin position="277"/>
        <end position="290"/>
    </location>
</feature>
<feature type="compositionally biased region" description="Polar residues" evidence="13">
    <location>
        <begin position="261"/>
        <end position="272"/>
    </location>
</feature>
<dbReference type="InterPro" id="IPR049730">
    <property type="entry name" value="SNF2/RAD54-like_C"/>
</dbReference>
<evidence type="ECO:0000256" key="11">
    <source>
        <dbReference type="ARBA" id="ARBA00059294"/>
    </source>
</evidence>
<dbReference type="InterPro" id="IPR000330">
    <property type="entry name" value="SNF2_N"/>
</dbReference>
<dbReference type="InterPro" id="IPR014001">
    <property type="entry name" value="Helicase_ATP-bd"/>
</dbReference>
<proteinExistence type="inferred from homology"/>